<dbReference type="Proteomes" id="UP000192758">
    <property type="component" value="Unassembled WGS sequence"/>
</dbReference>
<organism evidence="1 2">
    <name type="scientific">Ecytonucleospora hepatopenaei</name>
    <dbReference type="NCBI Taxonomy" id="646526"/>
    <lineage>
        <taxon>Eukaryota</taxon>
        <taxon>Fungi</taxon>
        <taxon>Fungi incertae sedis</taxon>
        <taxon>Microsporidia</taxon>
        <taxon>Enterocytozoonidae</taxon>
        <taxon>Ecytonucleospora</taxon>
    </lineage>
</organism>
<proteinExistence type="predicted"/>
<dbReference type="AlphaFoldDB" id="A0A1W0E978"/>
<keyword evidence="2" id="KW-1185">Reference proteome</keyword>
<gene>
    <name evidence="1" type="ORF">EHP00_451</name>
</gene>
<accession>A0A1W0E978</accession>
<protein>
    <submittedName>
        <fullName evidence="1">Uncharacterized protein</fullName>
    </submittedName>
</protein>
<reference evidence="1 2" key="1">
    <citation type="journal article" date="2017" name="Environ. Microbiol.">
        <title>Decay of the glycolytic pathway and adaptation to intranuclear parasitism within Enterocytozoonidae microsporidia.</title>
        <authorList>
            <person name="Wiredu Boakye D."/>
            <person name="Jaroenlak P."/>
            <person name="Prachumwat A."/>
            <person name="Williams T.A."/>
            <person name="Bateman K.S."/>
            <person name="Itsathitphaisarn O."/>
            <person name="Sritunyalucksana K."/>
            <person name="Paszkiewicz K.H."/>
            <person name="Moore K.A."/>
            <person name="Stentiford G.D."/>
            <person name="Williams B.A."/>
        </authorList>
    </citation>
    <scope>NUCLEOTIDE SEQUENCE [LARGE SCALE GENOMIC DNA]</scope>
    <source>
        <strain evidence="1 2">TH1</strain>
    </source>
</reference>
<evidence type="ECO:0000313" key="1">
    <source>
        <dbReference type="EMBL" id="OQS55719.1"/>
    </source>
</evidence>
<evidence type="ECO:0000313" key="2">
    <source>
        <dbReference type="Proteomes" id="UP000192758"/>
    </source>
</evidence>
<sequence length="96" mass="11638">MEGKYNKEELRKEFNDLQQTFYKFVTDGQELSLKNLLNDHITLYDDKIRSEVIKNEEKFKKCKKIYKKLSRVKNKDLLNKSHFIHEIKKAIFAKKL</sequence>
<dbReference type="VEuPathDB" id="MicrosporidiaDB:EHP00_451"/>
<comment type="caution">
    <text evidence="1">The sequence shown here is derived from an EMBL/GenBank/DDBJ whole genome shotgun (WGS) entry which is preliminary data.</text>
</comment>
<name>A0A1W0E978_9MICR</name>
<dbReference type="EMBL" id="MNPJ01000003">
    <property type="protein sequence ID" value="OQS55719.1"/>
    <property type="molecule type" value="Genomic_DNA"/>
</dbReference>